<dbReference type="PANTHER" id="PTHR39173">
    <property type="entry name" value="ACETYLTRANSFERASE"/>
    <property type="match status" value="1"/>
</dbReference>
<protein>
    <submittedName>
        <fullName evidence="2">Acetyltransferase (GNAT) domain-containing protein</fullName>
    </submittedName>
</protein>
<dbReference type="EMBL" id="FNYK01000026">
    <property type="protein sequence ID" value="SEI82282.1"/>
    <property type="molecule type" value="Genomic_DNA"/>
</dbReference>
<dbReference type="SUPFAM" id="SSF55729">
    <property type="entry name" value="Acyl-CoA N-acyltransferases (Nat)"/>
    <property type="match status" value="1"/>
</dbReference>
<name>A0A1H6U2U4_9FIRM</name>
<dbReference type="GO" id="GO:0016747">
    <property type="term" value="F:acyltransferase activity, transferring groups other than amino-acyl groups"/>
    <property type="evidence" value="ECO:0007669"/>
    <property type="project" value="InterPro"/>
</dbReference>
<sequence>MEIKQIDFIKDNLLPNFTPYYIYAIYEEGKQVGTLVFRLGSDQQHYYDGHIAYTIDEDYRGHHYAYQACLLLKGEIIKHGYGHVLVTCDPDNIASKKTIQKLKAKLLAVEEVPKRYRKMFAPGENVKEIYRWELMS</sequence>
<dbReference type="RefSeq" id="WP_074732140.1">
    <property type="nucleotide sequence ID" value="NZ_FNYK01000026.1"/>
</dbReference>
<proteinExistence type="predicted"/>
<evidence type="ECO:0000259" key="1">
    <source>
        <dbReference type="Pfam" id="PF13302"/>
    </source>
</evidence>
<dbReference type="Gene3D" id="3.40.630.30">
    <property type="match status" value="1"/>
</dbReference>
<evidence type="ECO:0000313" key="3">
    <source>
        <dbReference type="Proteomes" id="UP000183028"/>
    </source>
</evidence>
<dbReference type="InterPro" id="IPR000182">
    <property type="entry name" value="GNAT_dom"/>
</dbReference>
<dbReference type="Proteomes" id="UP000183028">
    <property type="component" value="Unassembled WGS sequence"/>
</dbReference>
<dbReference type="PANTHER" id="PTHR39173:SF1">
    <property type="entry name" value="ACETYLTRANSFERASE"/>
    <property type="match status" value="1"/>
</dbReference>
<dbReference type="AlphaFoldDB" id="A0A1H6U2U4"/>
<feature type="domain" description="N-acetyltransferase" evidence="1">
    <location>
        <begin position="19"/>
        <end position="104"/>
    </location>
</feature>
<dbReference type="Pfam" id="PF13302">
    <property type="entry name" value="Acetyltransf_3"/>
    <property type="match status" value="1"/>
</dbReference>
<organism evidence="2 3">
    <name type="scientific">Sharpea azabuensis</name>
    <dbReference type="NCBI Taxonomy" id="322505"/>
    <lineage>
        <taxon>Bacteria</taxon>
        <taxon>Bacillati</taxon>
        <taxon>Bacillota</taxon>
        <taxon>Erysipelotrichia</taxon>
        <taxon>Erysipelotrichales</taxon>
        <taxon>Coprobacillaceae</taxon>
        <taxon>Sharpea</taxon>
    </lineage>
</organism>
<dbReference type="OrthoDB" id="9797989at2"/>
<evidence type="ECO:0000313" key="2">
    <source>
        <dbReference type="EMBL" id="SEI82282.1"/>
    </source>
</evidence>
<gene>
    <name evidence="2" type="ORF">SAMN04487834_102622</name>
</gene>
<dbReference type="InterPro" id="IPR016181">
    <property type="entry name" value="Acyl_CoA_acyltransferase"/>
</dbReference>
<accession>A0A1H6U2U4</accession>
<dbReference type="STRING" id="322505.SAMN04487836_10675"/>
<keyword evidence="2" id="KW-0808">Transferase</keyword>
<reference evidence="3" key="1">
    <citation type="submission" date="2016-10" db="EMBL/GenBank/DDBJ databases">
        <authorList>
            <person name="Varghese N."/>
        </authorList>
    </citation>
    <scope>NUCLEOTIDE SEQUENCE [LARGE SCALE GENOMIC DNA]</scope>
    <source>
        <strain evidence="3">DSM 20406</strain>
    </source>
</reference>
<keyword evidence="3" id="KW-1185">Reference proteome</keyword>
<dbReference type="eggNOG" id="COG3981">
    <property type="taxonomic scope" value="Bacteria"/>
</dbReference>